<reference evidence="1" key="1">
    <citation type="submission" date="2022-08" db="EMBL/GenBank/DDBJ databases">
        <title>Genomic Encyclopedia of Type Strains, Phase III (KMG-III): the genomes of soil and plant-associated and newly described type strains.</title>
        <authorList>
            <person name="Whitman W."/>
        </authorList>
    </citation>
    <scope>NUCLEOTIDE SEQUENCE</scope>
    <source>
        <strain evidence="1">HMT 1</strain>
    </source>
</reference>
<gene>
    <name evidence="1" type="ORF">J2T55_001311</name>
</gene>
<dbReference type="Proteomes" id="UP001204445">
    <property type="component" value="Unassembled WGS sequence"/>
</dbReference>
<protein>
    <submittedName>
        <fullName evidence="1">Uncharacterized protein</fullName>
    </submittedName>
</protein>
<proteinExistence type="predicted"/>
<name>A0AAE3HJ20_9GAMM</name>
<accession>A0AAE3HJ20</accession>
<keyword evidence="2" id="KW-1185">Reference proteome</keyword>
<evidence type="ECO:0000313" key="1">
    <source>
        <dbReference type="EMBL" id="MCS3903291.1"/>
    </source>
</evidence>
<dbReference type="AlphaFoldDB" id="A0AAE3HJ20"/>
<comment type="caution">
    <text evidence="1">The sequence shown here is derived from an EMBL/GenBank/DDBJ whole genome shotgun (WGS) entry which is preliminary data.</text>
</comment>
<organism evidence="1 2">
    <name type="scientific">Methylohalomonas lacus</name>
    <dbReference type="NCBI Taxonomy" id="398773"/>
    <lineage>
        <taxon>Bacteria</taxon>
        <taxon>Pseudomonadati</taxon>
        <taxon>Pseudomonadota</taxon>
        <taxon>Gammaproteobacteria</taxon>
        <taxon>Methylohalomonadales</taxon>
        <taxon>Methylohalomonadaceae</taxon>
        <taxon>Methylohalomonas</taxon>
    </lineage>
</organism>
<sequence>MNNVTRFLFESAIYLDLDPAQAFRKLCAGADERTHDDASAGDAWLHDALCHKQAITYSQPCNQ</sequence>
<dbReference type="EMBL" id="JANUCT010000007">
    <property type="protein sequence ID" value="MCS3903291.1"/>
    <property type="molecule type" value="Genomic_DNA"/>
</dbReference>
<evidence type="ECO:0000313" key="2">
    <source>
        <dbReference type="Proteomes" id="UP001204445"/>
    </source>
</evidence>
<dbReference type="RefSeq" id="WP_259054948.1">
    <property type="nucleotide sequence ID" value="NZ_JANUCT010000007.1"/>
</dbReference>